<evidence type="ECO:0000256" key="7">
    <source>
        <dbReference type="ARBA" id="ARBA00023205"/>
    </source>
</evidence>
<organism evidence="9 10">
    <name type="scientific">Aldrovandia affinis</name>
    <dbReference type="NCBI Taxonomy" id="143900"/>
    <lineage>
        <taxon>Eukaryota</taxon>
        <taxon>Metazoa</taxon>
        <taxon>Chordata</taxon>
        <taxon>Craniata</taxon>
        <taxon>Vertebrata</taxon>
        <taxon>Euteleostomi</taxon>
        <taxon>Actinopterygii</taxon>
        <taxon>Neopterygii</taxon>
        <taxon>Teleostei</taxon>
        <taxon>Notacanthiformes</taxon>
        <taxon>Halosauridae</taxon>
        <taxon>Aldrovandia</taxon>
    </lineage>
</organism>
<dbReference type="PANTHER" id="PTHR11438">
    <property type="entry name" value="PROENKEPHALIN"/>
    <property type="match status" value="1"/>
</dbReference>
<evidence type="ECO:0000256" key="2">
    <source>
        <dbReference type="ARBA" id="ARBA00008543"/>
    </source>
</evidence>
<comment type="caution">
    <text evidence="9">The sequence shown here is derived from an EMBL/GenBank/DDBJ whole genome shotgun (WGS) entry which is preliminary data.</text>
</comment>
<dbReference type="InterPro" id="IPR006024">
    <property type="entry name" value="Opioid_neupept"/>
</dbReference>
<dbReference type="Proteomes" id="UP001221898">
    <property type="component" value="Unassembled WGS sequence"/>
</dbReference>
<keyword evidence="4" id="KW-0165">Cleavage on pair of basic residues</keyword>
<evidence type="ECO:0000256" key="3">
    <source>
        <dbReference type="ARBA" id="ARBA00022525"/>
    </source>
</evidence>
<dbReference type="GO" id="GO:0005576">
    <property type="term" value="C:extracellular region"/>
    <property type="evidence" value="ECO:0007669"/>
    <property type="project" value="UniProtKB-SubCell"/>
</dbReference>
<keyword evidence="5" id="KW-0555">Opioid peptide</keyword>
<keyword evidence="3" id="KW-0964">Secreted</keyword>
<keyword evidence="7" id="KW-0257">Endorphin</keyword>
<dbReference type="GO" id="GO:0043679">
    <property type="term" value="C:axon terminus"/>
    <property type="evidence" value="ECO:0007669"/>
    <property type="project" value="TreeGrafter"/>
</dbReference>
<dbReference type="EMBL" id="JAINUG010000377">
    <property type="protein sequence ID" value="KAJ8372997.1"/>
    <property type="molecule type" value="Genomic_DNA"/>
</dbReference>
<evidence type="ECO:0000256" key="4">
    <source>
        <dbReference type="ARBA" id="ARBA00022685"/>
    </source>
</evidence>
<name>A0AAD7RB18_9TELE</name>
<dbReference type="PRINTS" id="PR01029">
    <property type="entry name" value="PENKAPRCRSR"/>
</dbReference>
<accession>A0AAD7RB18</accession>
<gene>
    <name evidence="9" type="ORF">AAFF_G00272340</name>
</gene>
<evidence type="ECO:0008006" key="11">
    <source>
        <dbReference type="Google" id="ProtNLM"/>
    </source>
</evidence>
<keyword evidence="10" id="KW-1185">Reference proteome</keyword>
<comment type="similarity">
    <text evidence="2">Belongs to the opioid neuropeptide precursor family.</text>
</comment>
<protein>
    <recommendedName>
        <fullName evidence="11">Synenkephalin</fullName>
    </recommendedName>
</protein>
<reference evidence="9" key="1">
    <citation type="journal article" date="2023" name="Science">
        <title>Genome structures resolve the early diversification of teleost fishes.</title>
        <authorList>
            <person name="Parey E."/>
            <person name="Louis A."/>
            <person name="Montfort J."/>
            <person name="Bouchez O."/>
            <person name="Roques C."/>
            <person name="Iampietro C."/>
            <person name="Lluch J."/>
            <person name="Castinel A."/>
            <person name="Donnadieu C."/>
            <person name="Desvignes T."/>
            <person name="Floi Bucao C."/>
            <person name="Jouanno E."/>
            <person name="Wen M."/>
            <person name="Mejri S."/>
            <person name="Dirks R."/>
            <person name="Jansen H."/>
            <person name="Henkel C."/>
            <person name="Chen W.J."/>
            <person name="Zahm M."/>
            <person name="Cabau C."/>
            <person name="Klopp C."/>
            <person name="Thompson A.W."/>
            <person name="Robinson-Rechavi M."/>
            <person name="Braasch I."/>
            <person name="Lecointre G."/>
            <person name="Bobe J."/>
            <person name="Postlethwait J.H."/>
            <person name="Berthelot C."/>
            <person name="Roest Crollius H."/>
            <person name="Guiguen Y."/>
        </authorList>
    </citation>
    <scope>NUCLEOTIDE SEQUENCE</scope>
    <source>
        <strain evidence="9">NC1722</strain>
    </source>
</reference>
<keyword evidence="8" id="KW-0527">Neuropeptide</keyword>
<dbReference type="Pfam" id="PF01160">
    <property type="entry name" value="Opiods_neuropep"/>
    <property type="match status" value="1"/>
</dbReference>
<evidence type="ECO:0000313" key="10">
    <source>
        <dbReference type="Proteomes" id="UP001221898"/>
    </source>
</evidence>
<dbReference type="GO" id="GO:0043025">
    <property type="term" value="C:neuronal cell body"/>
    <property type="evidence" value="ECO:0007669"/>
    <property type="project" value="TreeGrafter"/>
</dbReference>
<evidence type="ECO:0000256" key="1">
    <source>
        <dbReference type="ARBA" id="ARBA00004613"/>
    </source>
</evidence>
<dbReference type="GO" id="GO:0030425">
    <property type="term" value="C:dendrite"/>
    <property type="evidence" value="ECO:0007669"/>
    <property type="project" value="TreeGrafter"/>
</dbReference>
<proteinExistence type="inferred from homology"/>
<dbReference type="InterPro" id="IPR000703">
    <property type="entry name" value="Proenkphlin_A"/>
</dbReference>
<dbReference type="GO" id="GO:0005886">
    <property type="term" value="C:plasma membrane"/>
    <property type="evidence" value="ECO:0007669"/>
    <property type="project" value="TreeGrafter"/>
</dbReference>
<dbReference type="GO" id="GO:0007268">
    <property type="term" value="P:chemical synaptic transmission"/>
    <property type="evidence" value="ECO:0007669"/>
    <property type="project" value="TreeGrafter"/>
</dbReference>
<keyword evidence="6" id="KW-1015">Disulfide bond</keyword>
<comment type="subcellular location">
    <subcellularLocation>
        <location evidence="1">Secreted</location>
    </subcellularLocation>
</comment>
<dbReference type="GO" id="GO:0001515">
    <property type="term" value="F:opioid peptide activity"/>
    <property type="evidence" value="ECO:0007669"/>
    <property type="project" value="UniProtKB-KW"/>
</dbReference>
<dbReference type="GO" id="GO:0007218">
    <property type="term" value="P:neuropeptide signaling pathway"/>
    <property type="evidence" value="ECO:0007669"/>
    <property type="project" value="UniProtKB-KW"/>
</dbReference>
<evidence type="ECO:0000256" key="5">
    <source>
        <dbReference type="ARBA" id="ARBA00022901"/>
    </source>
</evidence>
<dbReference type="AlphaFoldDB" id="A0AAD7RB18"/>
<dbReference type="GO" id="GO:0031628">
    <property type="term" value="F:opioid receptor binding"/>
    <property type="evidence" value="ECO:0007669"/>
    <property type="project" value="TreeGrafter"/>
</dbReference>
<dbReference type="PRINTS" id="PR01028">
    <property type="entry name" value="OPIOIDPRCRSR"/>
</dbReference>
<dbReference type="PANTHER" id="PTHR11438:SF3">
    <property type="entry name" value="PROENKEPHALIN-A"/>
    <property type="match status" value="1"/>
</dbReference>
<dbReference type="GO" id="GO:0007600">
    <property type="term" value="P:sensory perception"/>
    <property type="evidence" value="ECO:0007669"/>
    <property type="project" value="TreeGrafter"/>
</dbReference>
<evidence type="ECO:0000313" key="9">
    <source>
        <dbReference type="EMBL" id="KAJ8372997.1"/>
    </source>
</evidence>
<sequence>MCLVGCSPDEAGRNPLISEPMALILSPCWTLVLSACIALTVKADCGKDCELCLFHLQDRQVDLSTFTCIQECEGSLITTTFLDLCKNIFQGDGAEAMMEEDSAAIDGVGQDEDELSKRYGSFIRRFVKKSAEVGTETLDQNHGWEVPGKGYGGFMKKDGEGRLNVLKQLLTAATGEGTDREAVKRYGGFMRAVTRSAELEDGVKALQKRYGGFMRRVGSPNWEENQKIYGELLKRSRWSDGETGSPLTAKR</sequence>
<evidence type="ECO:0000256" key="6">
    <source>
        <dbReference type="ARBA" id="ARBA00023157"/>
    </source>
</evidence>
<evidence type="ECO:0000256" key="8">
    <source>
        <dbReference type="ARBA" id="ARBA00023320"/>
    </source>
</evidence>